<dbReference type="Gene3D" id="3.30.40.10">
    <property type="entry name" value="Zinc/RING finger domain, C3HC4 (zinc finger)"/>
    <property type="match status" value="1"/>
</dbReference>
<evidence type="ECO:0000313" key="4">
    <source>
        <dbReference type="EnsemblPlants" id="OBART10G09890.1"/>
    </source>
</evidence>
<keyword evidence="1" id="KW-0479">Metal-binding</keyword>
<dbReference type="PaxDb" id="65489-OBART10G09890.1"/>
<sequence>MKACTAVVPVDTVVTSLAVSKWLCKSCGEGDATVLLLPCHHRCLCRECEPKLDACHVCLATKNASSSIRIVVIAASVYKVVGLQDHNPGAKVLTVAIYGLEGK</sequence>
<dbReference type="HOGENOM" id="CLU_2267948_0_0_1"/>
<evidence type="ECO:0000256" key="1">
    <source>
        <dbReference type="ARBA" id="ARBA00022723"/>
    </source>
</evidence>
<keyword evidence="3" id="KW-0862">Zinc</keyword>
<dbReference type="InterPro" id="IPR013083">
    <property type="entry name" value="Znf_RING/FYVE/PHD"/>
</dbReference>
<name>A0A0D3HDM7_9ORYZ</name>
<keyword evidence="2" id="KW-0863">Zinc-finger</keyword>
<dbReference type="EnsemblPlants" id="OBART10G09890.1">
    <property type="protein sequence ID" value="OBART10G09890.1"/>
    <property type="gene ID" value="OBART10G09890"/>
</dbReference>
<dbReference type="GO" id="GO:0008270">
    <property type="term" value="F:zinc ion binding"/>
    <property type="evidence" value="ECO:0007669"/>
    <property type="project" value="UniProtKB-KW"/>
</dbReference>
<keyword evidence="5" id="KW-1185">Reference proteome</keyword>
<dbReference type="Pfam" id="PF13920">
    <property type="entry name" value="zf-C3HC4_3"/>
    <property type="match status" value="1"/>
</dbReference>
<organism evidence="4">
    <name type="scientific">Oryza barthii</name>
    <dbReference type="NCBI Taxonomy" id="65489"/>
    <lineage>
        <taxon>Eukaryota</taxon>
        <taxon>Viridiplantae</taxon>
        <taxon>Streptophyta</taxon>
        <taxon>Embryophyta</taxon>
        <taxon>Tracheophyta</taxon>
        <taxon>Spermatophyta</taxon>
        <taxon>Magnoliopsida</taxon>
        <taxon>Liliopsida</taxon>
        <taxon>Poales</taxon>
        <taxon>Poaceae</taxon>
        <taxon>BOP clade</taxon>
        <taxon>Oryzoideae</taxon>
        <taxon>Oryzeae</taxon>
        <taxon>Oryzinae</taxon>
        <taxon>Oryza</taxon>
    </lineage>
</organism>
<accession>A0A0D3HDM7</accession>
<evidence type="ECO:0008006" key="6">
    <source>
        <dbReference type="Google" id="ProtNLM"/>
    </source>
</evidence>
<dbReference type="GO" id="GO:0004842">
    <property type="term" value="F:ubiquitin-protein transferase activity"/>
    <property type="evidence" value="ECO:0007669"/>
    <property type="project" value="TreeGrafter"/>
</dbReference>
<protein>
    <recommendedName>
        <fullName evidence="6">RING-type domain-containing protein</fullName>
    </recommendedName>
</protein>
<dbReference type="PANTHER" id="PTHR42647:SF68">
    <property type="entry name" value="OS11G0542100 PROTEIN"/>
    <property type="match status" value="1"/>
</dbReference>
<proteinExistence type="predicted"/>
<dbReference type="Proteomes" id="UP000026960">
    <property type="component" value="Chromosome 10"/>
</dbReference>
<evidence type="ECO:0000256" key="3">
    <source>
        <dbReference type="ARBA" id="ARBA00022833"/>
    </source>
</evidence>
<evidence type="ECO:0000313" key="5">
    <source>
        <dbReference type="Proteomes" id="UP000026960"/>
    </source>
</evidence>
<evidence type="ECO:0000256" key="2">
    <source>
        <dbReference type="ARBA" id="ARBA00022771"/>
    </source>
</evidence>
<reference evidence="4" key="2">
    <citation type="submission" date="2015-03" db="UniProtKB">
        <authorList>
            <consortium name="EnsemblPlants"/>
        </authorList>
    </citation>
    <scope>IDENTIFICATION</scope>
</reference>
<dbReference type="STRING" id="65489.A0A0D3HDM7"/>
<dbReference type="Gramene" id="OBART10G09890.1">
    <property type="protein sequence ID" value="OBART10G09890.1"/>
    <property type="gene ID" value="OBART10G09890"/>
</dbReference>
<reference evidence="4" key="1">
    <citation type="journal article" date="2009" name="Rice">
        <title>De Novo Next Generation Sequencing of Plant Genomes.</title>
        <authorList>
            <person name="Rounsley S."/>
            <person name="Marri P.R."/>
            <person name="Yu Y."/>
            <person name="He R."/>
            <person name="Sisneros N."/>
            <person name="Goicoechea J.L."/>
            <person name="Lee S.J."/>
            <person name="Angelova A."/>
            <person name="Kudrna D."/>
            <person name="Luo M."/>
            <person name="Affourtit J."/>
            <person name="Desany B."/>
            <person name="Knight J."/>
            <person name="Niazi F."/>
            <person name="Egholm M."/>
            <person name="Wing R.A."/>
        </authorList>
    </citation>
    <scope>NUCLEOTIDE SEQUENCE [LARGE SCALE GENOMIC DNA]</scope>
    <source>
        <strain evidence="4">cv. IRGC 105608</strain>
    </source>
</reference>
<dbReference type="PANTHER" id="PTHR42647">
    <property type="entry name" value="SBP (S-RIBONUCLEASE BINDING PROTEIN) FAMILY PROTEIN"/>
    <property type="match status" value="1"/>
</dbReference>
<dbReference type="AlphaFoldDB" id="A0A0D3HDM7"/>